<organism evidence="1 2">
    <name type="scientific">Phytophthora palmivora</name>
    <dbReference type="NCBI Taxonomy" id="4796"/>
    <lineage>
        <taxon>Eukaryota</taxon>
        <taxon>Sar</taxon>
        <taxon>Stramenopiles</taxon>
        <taxon>Oomycota</taxon>
        <taxon>Peronosporomycetes</taxon>
        <taxon>Peronosporales</taxon>
        <taxon>Peronosporaceae</taxon>
        <taxon>Phytophthora</taxon>
    </lineage>
</organism>
<proteinExistence type="predicted"/>
<protein>
    <submittedName>
        <fullName evidence="1">Secreted RxLR effector peptide protein</fullName>
    </submittedName>
</protein>
<dbReference type="AlphaFoldDB" id="A0A2P4Y0C6"/>
<dbReference type="OrthoDB" id="128648at2759"/>
<dbReference type="Proteomes" id="UP000237271">
    <property type="component" value="Unassembled WGS sequence"/>
</dbReference>
<comment type="caution">
    <text evidence="1">The sequence shown here is derived from an EMBL/GenBank/DDBJ whole genome shotgun (WGS) entry which is preliminary data.</text>
</comment>
<sequence>MKALVNAKQVDDTKVVATKLETELFEGWMKNTKSVDEVFSILKLREQGSQFFHSEKLNVLENYIAFVNGKKHEKESLADVLTKGFGEKKLLSILGVAKGESLTAKKATELETMVLLARAEKQMKALQKLYLADDGLESVIRGKYLDKLEKYINTLSMRYENKDVSLIRTLMTNYGDRAVAKALVDAKSVKGTQAIATKLQTQQFEAWAKDGKSVDDVFELLQLKRLQENEVNSRALETLEGYVNVVNVVNRKNSAHESFMGTLSKGFGGDSDFAIMLETAKVSSLTNEKATKLQTKLFQHWYDEGVDWKKLIYGRFKVPPLEMATREQIRIAQDYRAFFNSNKISV</sequence>
<evidence type="ECO:0000313" key="1">
    <source>
        <dbReference type="EMBL" id="POM71265.1"/>
    </source>
</evidence>
<reference evidence="1 2" key="1">
    <citation type="journal article" date="2017" name="Genome Biol. Evol.">
        <title>Phytophthora megakarya and P. palmivora, closely related causal agents of cacao black pod rot, underwent increases in genome sizes and gene numbers by different mechanisms.</title>
        <authorList>
            <person name="Ali S.S."/>
            <person name="Shao J."/>
            <person name="Lary D.J."/>
            <person name="Kronmiller B."/>
            <person name="Shen D."/>
            <person name="Strem M.D."/>
            <person name="Amoako-Attah I."/>
            <person name="Akrofi A.Y."/>
            <person name="Begoude B.A."/>
            <person name="Ten Hoopen G.M."/>
            <person name="Coulibaly K."/>
            <person name="Kebe B.I."/>
            <person name="Melnick R.L."/>
            <person name="Guiltinan M.J."/>
            <person name="Tyler B.M."/>
            <person name="Meinhardt L.W."/>
            <person name="Bailey B.A."/>
        </authorList>
    </citation>
    <scope>NUCLEOTIDE SEQUENCE [LARGE SCALE GENOMIC DNA]</scope>
    <source>
        <strain evidence="2">sbr112.9</strain>
    </source>
</reference>
<evidence type="ECO:0000313" key="2">
    <source>
        <dbReference type="Proteomes" id="UP000237271"/>
    </source>
</evidence>
<dbReference type="EMBL" id="NCKW01006551">
    <property type="protein sequence ID" value="POM71265.1"/>
    <property type="molecule type" value="Genomic_DNA"/>
</dbReference>
<name>A0A2P4Y0C6_9STRA</name>
<gene>
    <name evidence="1" type="ORF">PHPALM_12186</name>
</gene>
<keyword evidence="2" id="KW-1185">Reference proteome</keyword>
<accession>A0A2P4Y0C6</accession>